<sequence>MQLDEPTRADLAQGIEMLHGMLAGSDPDPALLHYIGMLCQSLAEDLASADADAPAAA</sequence>
<protein>
    <submittedName>
        <fullName evidence="1">Uncharacterized protein</fullName>
    </submittedName>
</protein>
<organism evidence="1">
    <name type="scientific">mine drainage metagenome</name>
    <dbReference type="NCBI Taxonomy" id="410659"/>
    <lineage>
        <taxon>unclassified sequences</taxon>
        <taxon>metagenomes</taxon>
        <taxon>ecological metagenomes</taxon>
    </lineage>
</organism>
<evidence type="ECO:0000313" key="1">
    <source>
        <dbReference type="EMBL" id="OIQ83383.1"/>
    </source>
</evidence>
<dbReference type="AlphaFoldDB" id="A0A1J5QU19"/>
<accession>A0A1J5QU19</accession>
<proteinExistence type="predicted"/>
<dbReference type="EMBL" id="MLJW01000708">
    <property type="protein sequence ID" value="OIQ83383.1"/>
    <property type="molecule type" value="Genomic_DNA"/>
</dbReference>
<reference evidence="1" key="1">
    <citation type="submission" date="2016-10" db="EMBL/GenBank/DDBJ databases">
        <title>Sequence of Gallionella enrichment culture.</title>
        <authorList>
            <person name="Poehlein A."/>
            <person name="Muehling M."/>
            <person name="Daniel R."/>
        </authorList>
    </citation>
    <scope>NUCLEOTIDE SEQUENCE</scope>
</reference>
<name>A0A1J5QU19_9ZZZZ</name>
<gene>
    <name evidence="1" type="ORF">GALL_348150</name>
</gene>
<comment type="caution">
    <text evidence="1">The sequence shown here is derived from an EMBL/GenBank/DDBJ whole genome shotgun (WGS) entry which is preliminary data.</text>
</comment>